<dbReference type="PANTHER" id="PTHR30298:SF0">
    <property type="entry name" value="PROTEIN YBFL-RELATED"/>
    <property type="match status" value="1"/>
</dbReference>
<dbReference type="Pfam" id="PF01609">
    <property type="entry name" value="DDE_Tnp_1"/>
    <property type="match status" value="1"/>
</dbReference>
<dbReference type="NCBIfam" id="NF033564">
    <property type="entry name" value="transpos_ISAs1"/>
    <property type="match status" value="1"/>
</dbReference>
<dbReference type="Proteomes" id="UP001595839">
    <property type="component" value="Unassembled WGS sequence"/>
</dbReference>
<protein>
    <submittedName>
        <fullName evidence="3">ISAs1 family transposase</fullName>
    </submittedName>
</protein>
<dbReference type="RefSeq" id="WP_381188041.1">
    <property type="nucleotide sequence ID" value="NZ_JBHSFK010000101.1"/>
</dbReference>
<evidence type="ECO:0000313" key="4">
    <source>
        <dbReference type="Proteomes" id="UP001595839"/>
    </source>
</evidence>
<proteinExistence type="predicted"/>
<feature type="compositionally biased region" description="Basic and acidic residues" evidence="1">
    <location>
        <begin position="347"/>
        <end position="357"/>
    </location>
</feature>
<dbReference type="EMBL" id="JBHSFK010000101">
    <property type="protein sequence ID" value="MFC4508601.1"/>
    <property type="molecule type" value="Genomic_DNA"/>
</dbReference>
<feature type="region of interest" description="Disordered" evidence="1">
    <location>
        <begin position="334"/>
        <end position="364"/>
    </location>
</feature>
<organism evidence="3 4">
    <name type="scientific">Streptomyces vulcanius</name>
    <dbReference type="NCBI Taxonomy" id="1441876"/>
    <lineage>
        <taxon>Bacteria</taxon>
        <taxon>Bacillati</taxon>
        <taxon>Actinomycetota</taxon>
        <taxon>Actinomycetes</taxon>
        <taxon>Kitasatosporales</taxon>
        <taxon>Streptomycetaceae</taxon>
        <taxon>Streptomyces</taxon>
    </lineage>
</organism>
<feature type="domain" description="Transposase IS4-like" evidence="2">
    <location>
        <begin position="89"/>
        <end position="288"/>
    </location>
</feature>
<dbReference type="InterPro" id="IPR002559">
    <property type="entry name" value="Transposase_11"/>
</dbReference>
<evidence type="ECO:0000259" key="2">
    <source>
        <dbReference type="Pfam" id="PF01609"/>
    </source>
</evidence>
<evidence type="ECO:0000256" key="1">
    <source>
        <dbReference type="SAM" id="MobiDB-lite"/>
    </source>
</evidence>
<accession>A0ABV9BDU9</accession>
<feature type="region of interest" description="Disordered" evidence="1">
    <location>
        <begin position="25"/>
        <end position="44"/>
    </location>
</feature>
<feature type="region of interest" description="Disordered" evidence="1">
    <location>
        <begin position="65"/>
        <end position="102"/>
    </location>
</feature>
<keyword evidence="4" id="KW-1185">Reference proteome</keyword>
<comment type="caution">
    <text evidence="3">The sequence shown here is derived from an EMBL/GenBank/DDBJ whole genome shotgun (WGS) entry which is preliminary data.</text>
</comment>
<reference evidence="4" key="1">
    <citation type="journal article" date="2019" name="Int. J. Syst. Evol. Microbiol.">
        <title>The Global Catalogue of Microorganisms (GCM) 10K type strain sequencing project: providing services to taxonomists for standard genome sequencing and annotation.</title>
        <authorList>
            <consortium name="The Broad Institute Genomics Platform"/>
            <consortium name="The Broad Institute Genome Sequencing Center for Infectious Disease"/>
            <person name="Wu L."/>
            <person name="Ma J."/>
        </authorList>
    </citation>
    <scope>NUCLEOTIDE SEQUENCE [LARGE SCALE GENOMIC DNA]</scope>
    <source>
        <strain evidence="4">CGMCC 4.7177</strain>
    </source>
</reference>
<gene>
    <name evidence="3" type="ORF">ACFPIH_56055</name>
</gene>
<sequence>MRGPGGAKSLAAIAEWAADAPPAVLAALGGPPREPSNPTAPAEATVRRVLQRVDGDSLDAAIGTWLAARDPDSPPVAPSKPERPRRSPAVDGKTVRGARRADGTQVHLLAAMTGAGLVTAQREVDRKTNEITVFRPLLAPLDLTDTVVTFDALHSQVAHARFLVQDKQAHYIAVIKANQPLLHQQLKKLLWRDVPLLGKTRATVHGRDEIRRVKTCIATRGLAFPHAVQAVQIVRRRRIVATGKVALERVYAVTDLTADQADTPEIAHRVREHWGVENKIHHVRDTSRADDASRVRTGTSPRAVAGLRNLALGALRHAGHIGIAAGLRHHARDATPDLWPPSASRDQTGHPPERRDPGVSLWSR</sequence>
<dbReference type="PANTHER" id="PTHR30298">
    <property type="entry name" value="H REPEAT-ASSOCIATED PREDICTED TRANSPOSASE"/>
    <property type="match status" value="1"/>
</dbReference>
<dbReference type="InterPro" id="IPR047647">
    <property type="entry name" value="ISAs1_transpos"/>
</dbReference>
<dbReference type="InterPro" id="IPR051698">
    <property type="entry name" value="Transposase_11-like"/>
</dbReference>
<evidence type="ECO:0000313" key="3">
    <source>
        <dbReference type="EMBL" id="MFC4508601.1"/>
    </source>
</evidence>
<name>A0ABV9BDU9_9ACTN</name>